<evidence type="ECO:0000256" key="1">
    <source>
        <dbReference type="SAM" id="MobiDB-lite"/>
    </source>
</evidence>
<dbReference type="AlphaFoldDB" id="A0A0K2AUE1"/>
<gene>
    <name evidence="2" type="ORF">SAM23877_3710</name>
</gene>
<proteinExistence type="predicted"/>
<dbReference type="Proteomes" id="UP000061018">
    <property type="component" value="Chromosome"/>
</dbReference>
<name>A0A0K2AUE1_STRA7</name>
<evidence type="ECO:0000313" key="3">
    <source>
        <dbReference type="Proteomes" id="UP000061018"/>
    </source>
</evidence>
<dbReference type="EMBL" id="CP012382">
    <property type="protein sequence ID" value="AKZ56755.1"/>
    <property type="molecule type" value="Genomic_DNA"/>
</dbReference>
<evidence type="ECO:0000313" key="2">
    <source>
        <dbReference type="EMBL" id="AKZ56755.1"/>
    </source>
</evidence>
<organism evidence="2 3">
    <name type="scientific">Streptomyces ambofaciens (strain ATCC 23877 / 3486 / DSM 40053 / JCM 4204 / NBRC 12836 / NRRL B-2516)</name>
    <dbReference type="NCBI Taxonomy" id="278992"/>
    <lineage>
        <taxon>Bacteria</taxon>
        <taxon>Bacillati</taxon>
        <taxon>Actinomycetota</taxon>
        <taxon>Actinomycetes</taxon>
        <taxon>Kitasatosporales</taxon>
        <taxon>Streptomycetaceae</taxon>
        <taxon>Streptomyces</taxon>
    </lineage>
</organism>
<accession>A0A0K2AUE1</accession>
<sequence length="130" mass="14474">MTTAVAAGHRTELRGHGQVRRLALAHRADRARGRRRPPRLSGVGTQALKDLASDAPHGRREGRPPRWSPYRFSGHPPRPGSWVVGSRFGFRGTGARSEEIRVVADSADPEASAFRLDDDLPHVRRWAEEE</sequence>
<protein>
    <submittedName>
        <fullName evidence="2">Uncharacterized protein</fullName>
    </submittedName>
</protein>
<feature type="region of interest" description="Disordered" evidence="1">
    <location>
        <begin position="1"/>
        <end position="78"/>
    </location>
</feature>
<dbReference type="STRING" id="1889.SAM40697_3363"/>
<reference evidence="3" key="1">
    <citation type="journal article" date="2015" name="J. Biotechnol.">
        <title>Complete genome sequence of Streptomyces ambofaciens ATCC 23877, the spiramycin producer.</title>
        <authorList>
            <person name="Thibessard A."/>
            <person name="Haas D."/>
            <person name="Gerbaud C."/>
            <person name="Aigle B."/>
            <person name="Lautru S."/>
            <person name="Pernodet J.L."/>
            <person name="Leblond P."/>
        </authorList>
    </citation>
    <scope>NUCLEOTIDE SEQUENCE [LARGE SCALE GENOMIC DNA]</scope>
    <source>
        <strain evidence="3">ATCC 23877 / 3486 / DSM 40053 / JCM 4204 / NBRC 12836 / NRRL B-2516</strain>
    </source>
</reference>
<dbReference type="KEGG" id="samb:SAM23877_3710"/>